<name>A0A024G709_9STRA</name>
<sequence length="107" mass="12586">MKSFPFLRLRPHQMRNALRSTIVSVNYVSTLFTQTITRLMYCTQHGSIALMNYCDRHVFHHHIGGPQESTRPNIVKEQKMASNTTHHRVCVRQAFYRIRWQLSIGSN</sequence>
<organism evidence="1 2">
    <name type="scientific">Albugo candida</name>
    <dbReference type="NCBI Taxonomy" id="65357"/>
    <lineage>
        <taxon>Eukaryota</taxon>
        <taxon>Sar</taxon>
        <taxon>Stramenopiles</taxon>
        <taxon>Oomycota</taxon>
        <taxon>Peronosporomycetes</taxon>
        <taxon>Albuginales</taxon>
        <taxon>Albuginaceae</taxon>
        <taxon>Albugo</taxon>
    </lineage>
</organism>
<dbReference type="InParanoid" id="A0A024G709"/>
<evidence type="ECO:0000313" key="1">
    <source>
        <dbReference type="EMBL" id="CCI42423.1"/>
    </source>
</evidence>
<dbReference type="AlphaFoldDB" id="A0A024G709"/>
<keyword evidence="2" id="KW-1185">Reference proteome</keyword>
<dbReference type="EMBL" id="CAIX01000033">
    <property type="protein sequence ID" value="CCI42423.1"/>
    <property type="molecule type" value="Genomic_DNA"/>
</dbReference>
<protein>
    <submittedName>
        <fullName evidence="1">Uncharacterized protein</fullName>
    </submittedName>
</protein>
<proteinExistence type="predicted"/>
<accession>A0A024G709</accession>
<comment type="caution">
    <text evidence="1">The sequence shown here is derived from an EMBL/GenBank/DDBJ whole genome shotgun (WGS) entry which is preliminary data.</text>
</comment>
<gene>
    <name evidence="1" type="ORF">BN9_032070</name>
</gene>
<dbReference type="Proteomes" id="UP000053237">
    <property type="component" value="Unassembled WGS sequence"/>
</dbReference>
<reference evidence="1 2" key="1">
    <citation type="submission" date="2012-05" db="EMBL/GenBank/DDBJ databases">
        <title>Recombination and specialization in a pathogen metapopulation.</title>
        <authorList>
            <person name="Gardiner A."/>
            <person name="Kemen E."/>
            <person name="Schultz-Larsen T."/>
            <person name="MacLean D."/>
            <person name="Van Oosterhout C."/>
            <person name="Jones J.D.G."/>
        </authorList>
    </citation>
    <scope>NUCLEOTIDE SEQUENCE [LARGE SCALE GENOMIC DNA]</scope>
    <source>
        <strain evidence="1 2">Ac Nc2</strain>
    </source>
</reference>
<evidence type="ECO:0000313" key="2">
    <source>
        <dbReference type="Proteomes" id="UP000053237"/>
    </source>
</evidence>